<evidence type="ECO:0000259" key="4">
    <source>
        <dbReference type="PROSITE" id="PS50043"/>
    </source>
</evidence>
<reference evidence="5 6" key="1">
    <citation type="submission" date="2019-03" db="EMBL/GenBank/DDBJ databases">
        <title>Cohnella endophytica sp. nov., a novel endophytic bacterium isolated from bark of Sonneratia apetala.</title>
        <authorList>
            <person name="Tuo L."/>
        </authorList>
    </citation>
    <scope>NUCLEOTIDE SEQUENCE [LARGE SCALE GENOMIC DNA]</scope>
    <source>
        <strain evidence="5 6">CCTCC AB 208254</strain>
    </source>
</reference>
<dbReference type="EMBL" id="SOMN01000019">
    <property type="protein sequence ID" value="TFE25425.1"/>
    <property type="molecule type" value="Genomic_DNA"/>
</dbReference>
<dbReference type="FunFam" id="1.10.10.10:FF:000153">
    <property type="entry name" value="LuxR family transcriptional regulator"/>
    <property type="match status" value="1"/>
</dbReference>
<organism evidence="5 6">
    <name type="scientific">Cohnella luojiensis</name>
    <dbReference type="NCBI Taxonomy" id="652876"/>
    <lineage>
        <taxon>Bacteria</taxon>
        <taxon>Bacillati</taxon>
        <taxon>Bacillota</taxon>
        <taxon>Bacilli</taxon>
        <taxon>Bacillales</taxon>
        <taxon>Paenibacillaceae</taxon>
        <taxon>Cohnella</taxon>
    </lineage>
</organism>
<protein>
    <recommendedName>
        <fullName evidence="4">HTH luxR-type domain-containing protein</fullName>
    </recommendedName>
</protein>
<dbReference type="AlphaFoldDB" id="A0A4Y8LWF9"/>
<dbReference type="PANTHER" id="PTHR44688">
    <property type="entry name" value="DNA-BINDING TRANSCRIPTIONAL ACTIVATOR DEVR_DOSR"/>
    <property type="match status" value="1"/>
</dbReference>
<evidence type="ECO:0000313" key="6">
    <source>
        <dbReference type="Proteomes" id="UP000297900"/>
    </source>
</evidence>
<keyword evidence="2" id="KW-0238">DNA-binding</keyword>
<evidence type="ECO:0000256" key="1">
    <source>
        <dbReference type="ARBA" id="ARBA00023015"/>
    </source>
</evidence>
<feature type="domain" description="HTH luxR-type" evidence="4">
    <location>
        <begin position="86"/>
        <end position="151"/>
    </location>
</feature>
<keyword evidence="6" id="KW-1185">Reference proteome</keyword>
<evidence type="ECO:0000256" key="2">
    <source>
        <dbReference type="ARBA" id="ARBA00023125"/>
    </source>
</evidence>
<comment type="caution">
    <text evidence="5">The sequence shown here is derived from an EMBL/GenBank/DDBJ whole genome shotgun (WGS) entry which is preliminary data.</text>
</comment>
<dbReference type="SUPFAM" id="SSF46894">
    <property type="entry name" value="C-terminal effector domain of the bipartite response regulators"/>
    <property type="match status" value="1"/>
</dbReference>
<dbReference type="InterPro" id="IPR036388">
    <property type="entry name" value="WH-like_DNA-bd_sf"/>
</dbReference>
<dbReference type="SMART" id="SM00421">
    <property type="entry name" value="HTH_LUXR"/>
    <property type="match status" value="1"/>
</dbReference>
<dbReference type="Pfam" id="PF00196">
    <property type="entry name" value="GerE"/>
    <property type="match status" value="1"/>
</dbReference>
<proteinExistence type="predicted"/>
<dbReference type="PROSITE" id="PS00622">
    <property type="entry name" value="HTH_LUXR_1"/>
    <property type="match status" value="1"/>
</dbReference>
<accession>A0A4Y8LWF9</accession>
<dbReference type="CDD" id="cd06170">
    <property type="entry name" value="LuxR_C_like"/>
    <property type="match status" value="1"/>
</dbReference>
<dbReference type="Proteomes" id="UP000297900">
    <property type="component" value="Unassembled WGS sequence"/>
</dbReference>
<dbReference type="InterPro" id="IPR016032">
    <property type="entry name" value="Sig_transdc_resp-reg_C-effctor"/>
</dbReference>
<dbReference type="PANTHER" id="PTHR44688:SF16">
    <property type="entry name" value="DNA-BINDING TRANSCRIPTIONAL ACTIVATOR DEVR_DOSR"/>
    <property type="match status" value="1"/>
</dbReference>
<dbReference type="PROSITE" id="PS50043">
    <property type="entry name" value="HTH_LUXR_2"/>
    <property type="match status" value="1"/>
</dbReference>
<keyword evidence="1" id="KW-0805">Transcription regulation</keyword>
<dbReference type="OrthoDB" id="9808843at2"/>
<evidence type="ECO:0000256" key="3">
    <source>
        <dbReference type="ARBA" id="ARBA00023163"/>
    </source>
</evidence>
<dbReference type="Gene3D" id="1.10.10.10">
    <property type="entry name" value="Winged helix-like DNA-binding domain superfamily/Winged helix DNA-binding domain"/>
    <property type="match status" value="1"/>
</dbReference>
<evidence type="ECO:0000313" key="5">
    <source>
        <dbReference type="EMBL" id="TFE25425.1"/>
    </source>
</evidence>
<sequence length="156" mass="17806">MAENERDPVGSSSYRFGSQVLVLVFQCLKGNDRAGTSNVVNRVDHDLYERFRIFMAGRHKDYTDMVVSKLSFAEERSVETPAGITKMIETILLTRREKEVLKLVVKGCSNREIAKMLFISDHTVKNHLTNIFQKIGVHDRTQAMAKVYQMNEGYGC</sequence>
<dbReference type="GO" id="GO:0003677">
    <property type="term" value="F:DNA binding"/>
    <property type="evidence" value="ECO:0007669"/>
    <property type="project" value="UniProtKB-KW"/>
</dbReference>
<dbReference type="GO" id="GO:0006355">
    <property type="term" value="P:regulation of DNA-templated transcription"/>
    <property type="evidence" value="ECO:0007669"/>
    <property type="project" value="InterPro"/>
</dbReference>
<dbReference type="InterPro" id="IPR000792">
    <property type="entry name" value="Tscrpt_reg_LuxR_C"/>
</dbReference>
<name>A0A4Y8LWF9_9BACL</name>
<gene>
    <name evidence="5" type="ORF">E2980_13995</name>
</gene>
<keyword evidence="3" id="KW-0804">Transcription</keyword>
<dbReference type="PRINTS" id="PR00038">
    <property type="entry name" value="HTHLUXR"/>
</dbReference>